<dbReference type="InterPro" id="IPR018170">
    <property type="entry name" value="Aldo/ket_reductase_CS"/>
</dbReference>
<feature type="binding site" evidence="5">
    <location>
        <position position="106"/>
    </location>
    <ligand>
        <name>substrate</name>
    </ligand>
</feature>
<dbReference type="GO" id="GO:0016616">
    <property type="term" value="F:oxidoreductase activity, acting on the CH-OH group of donors, NAD or NADP as acceptor"/>
    <property type="evidence" value="ECO:0007669"/>
    <property type="project" value="UniProtKB-ARBA"/>
</dbReference>
<sequence>MGYVHDKMPLIGFGTFQIKSSDIYQCLDVALQCGYRFIDTAQCYGNEKAIGDGLQILLPKYKLERNDIFITTKVAPKSQGKDKCRKSVLKSLEKLQTEYIDLVLIHWPGTANLSSNSVKNAKNRKESWEDLEELYNEGKVRSIGVSNYNIEHLKELMSYCKVKPEVNQCEYHPYFYTQDLVSYCKENGIHFQAYSSFGSASNKNVLMDDEEIKRFAKSRNVTVNQLLLAWSLSQDISVLPRSKCPDHIIENFYGTKLKLTPSEVEALVKEEQRKFCWDPSKVV</sequence>
<dbReference type="AlphaFoldDB" id="A0A0K0G0M3"/>
<reference evidence="8" key="1">
    <citation type="submission" date="2014-07" db="EMBL/GenBank/DDBJ databases">
        <authorList>
            <person name="Martin A.A"/>
            <person name="De Silva N."/>
        </authorList>
    </citation>
    <scope>NUCLEOTIDE SEQUENCE</scope>
</reference>
<dbReference type="PIRSF" id="PIRSF000097">
    <property type="entry name" value="AKR"/>
    <property type="match status" value="1"/>
</dbReference>
<evidence type="ECO:0000313" key="8">
    <source>
        <dbReference type="Proteomes" id="UP000035680"/>
    </source>
</evidence>
<reference evidence="9" key="2">
    <citation type="submission" date="2015-08" db="UniProtKB">
        <authorList>
            <consortium name="WormBaseParasite"/>
        </authorList>
    </citation>
    <scope>IDENTIFICATION</scope>
</reference>
<feature type="site" description="Lowers pKa of active site Tyr" evidence="6">
    <location>
        <position position="73"/>
    </location>
</feature>
<accession>A0A0K0G0M3</accession>
<feature type="domain" description="NADP-dependent oxidoreductase" evidence="7">
    <location>
        <begin position="11"/>
        <end position="267"/>
    </location>
</feature>
<feature type="active site" description="Proton donor" evidence="4">
    <location>
        <position position="44"/>
    </location>
</feature>
<dbReference type="InterPro" id="IPR023210">
    <property type="entry name" value="NADP_OxRdtase_dom"/>
</dbReference>
<dbReference type="PROSITE" id="PS00062">
    <property type="entry name" value="ALDOKETO_REDUCTASE_2"/>
    <property type="match status" value="1"/>
</dbReference>
<dbReference type="Pfam" id="PF00248">
    <property type="entry name" value="Aldo_ket_red"/>
    <property type="match status" value="1"/>
</dbReference>
<evidence type="ECO:0000256" key="4">
    <source>
        <dbReference type="PIRSR" id="PIRSR000097-1"/>
    </source>
</evidence>
<dbReference type="Gene3D" id="3.20.20.100">
    <property type="entry name" value="NADP-dependent oxidoreductase domain"/>
    <property type="match status" value="1"/>
</dbReference>
<protein>
    <submittedName>
        <fullName evidence="9">Aldo_ket_red domain-containing protein</fullName>
    </submittedName>
</protein>
<evidence type="ECO:0000256" key="1">
    <source>
        <dbReference type="ARBA" id="ARBA00007905"/>
    </source>
</evidence>
<dbReference type="PRINTS" id="PR00069">
    <property type="entry name" value="ALDKETRDTASE"/>
</dbReference>
<dbReference type="WBParaSite" id="SVE_1825800.1">
    <property type="protein sequence ID" value="SVE_1825800.1"/>
    <property type="gene ID" value="SVE_1825800"/>
</dbReference>
<proteinExistence type="inferred from homology"/>
<evidence type="ECO:0000256" key="2">
    <source>
        <dbReference type="ARBA" id="ARBA00022857"/>
    </source>
</evidence>
<keyword evidence="8" id="KW-1185">Reference proteome</keyword>
<name>A0A0K0G0M3_STRVS</name>
<evidence type="ECO:0000313" key="9">
    <source>
        <dbReference type="WBParaSite" id="SVE_1825800.1"/>
    </source>
</evidence>
<dbReference type="PANTHER" id="PTHR43827:SF3">
    <property type="entry name" value="NADP-DEPENDENT OXIDOREDUCTASE DOMAIN-CONTAINING PROTEIN"/>
    <property type="match status" value="1"/>
</dbReference>
<evidence type="ECO:0000256" key="6">
    <source>
        <dbReference type="PIRSR" id="PIRSR000097-3"/>
    </source>
</evidence>
<evidence type="ECO:0000259" key="7">
    <source>
        <dbReference type="Pfam" id="PF00248"/>
    </source>
</evidence>
<dbReference type="FunFam" id="3.20.20.100:FF:000002">
    <property type="entry name" value="2,5-diketo-D-gluconic acid reductase A"/>
    <property type="match status" value="1"/>
</dbReference>
<dbReference type="InterPro" id="IPR020471">
    <property type="entry name" value="AKR"/>
</dbReference>
<dbReference type="PANTHER" id="PTHR43827">
    <property type="entry name" value="2,5-DIKETO-D-GLUCONIC ACID REDUCTASE"/>
    <property type="match status" value="1"/>
</dbReference>
<keyword evidence="3" id="KW-0560">Oxidoreductase</keyword>
<evidence type="ECO:0000256" key="5">
    <source>
        <dbReference type="PIRSR" id="PIRSR000097-2"/>
    </source>
</evidence>
<keyword evidence="2" id="KW-0521">NADP</keyword>
<dbReference type="InterPro" id="IPR036812">
    <property type="entry name" value="NAD(P)_OxRdtase_dom_sf"/>
</dbReference>
<dbReference type="SUPFAM" id="SSF51430">
    <property type="entry name" value="NAD(P)-linked oxidoreductase"/>
    <property type="match status" value="1"/>
</dbReference>
<organism evidence="8 9">
    <name type="scientific">Strongyloides venezuelensis</name>
    <name type="common">Threadworm</name>
    <dbReference type="NCBI Taxonomy" id="75913"/>
    <lineage>
        <taxon>Eukaryota</taxon>
        <taxon>Metazoa</taxon>
        <taxon>Ecdysozoa</taxon>
        <taxon>Nematoda</taxon>
        <taxon>Chromadorea</taxon>
        <taxon>Rhabditida</taxon>
        <taxon>Tylenchina</taxon>
        <taxon>Panagrolaimomorpha</taxon>
        <taxon>Strongyloidoidea</taxon>
        <taxon>Strongyloididae</taxon>
        <taxon>Strongyloides</taxon>
    </lineage>
</organism>
<dbReference type="STRING" id="75913.A0A0K0G0M3"/>
<dbReference type="CDD" id="cd19136">
    <property type="entry name" value="AKR_DrGR-like"/>
    <property type="match status" value="1"/>
</dbReference>
<evidence type="ECO:0000256" key="3">
    <source>
        <dbReference type="ARBA" id="ARBA00023002"/>
    </source>
</evidence>
<dbReference type="Proteomes" id="UP000035680">
    <property type="component" value="Unassembled WGS sequence"/>
</dbReference>
<comment type="similarity">
    <text evidence="1">Belongs to the aldo/keto reductase family.</text>
</comment>